<proteinExistence type="predicted"/>
<evidence type="ECO:0000313" key="1">
    <source>
        <dbReference type="EMBL" id="OGG44503.1"/>
    </source>
</evidence>
<reference evidence="1 2" key="1">
    <citation type="journal article" date="2016" name="Nat. Commun.">
        <title>Thousands of microbial genomes shed light on interconnected biogeochemical processes in an aquifer system.</title>
        <authorList>
            <person name="Anantharaman K."/>
            <person name="Brown C.T."/>
            <person name="Hug L.A."/>
            <person name="Sharon I."/>
            <person name="Castelle C.J."/>
            <person name="Probst A.J."/>
            <person name="Thomas B.C."/>
            <person name="Singh A."/>
            <person name="Wilkins M.J."/>
            <person name="Karaoz U."/>
            <person name="Brodie E.L."/>
            <person name="Williams K.H."/>
            <person name="Hubbard S.S."/>
            <person name="Banfield J.F."/>
        </authorList>
    </citation>
    <scope>NUCLEOTIDE SEQUENCE [LARGE SCALE GENOMIC DNA]</scope>
    <source>
        <strain evidence="2">RIFCSPLOWO2_12_FULL_64_10</strain>
    </source>
</reference>
<sequence length="91" mass="10349">MIDLAHFACYVSEHKPKYREQDYDLNHGLLDLIPLVLNWLEKGVQDSPELDYVLRFWKESVLVENGVCPAGSIGSEVLIQGAVRYERGDVS</sequence>
<gene>
    <name evidence="1" type="ORF">A3F84_07115</name>
</gene>
<comment type="caution">
    <text evidence="1">The sequence shown here is derived from an EMBL/GenBank/DDBJ whole genome shotgun (WGS) entry which is preliminary data.</text>
</comment>
<organism evidence="1 2">
    <name type="scientific">Handelsmanbacteria sp. (strain RIFCSPLOWO2_12_FULL_64_10)</name>
    <dbReference type="NCBI Taxonomy" id="1817868"/>
    <lineage>
        <taxon>Bacteria</taxon>
        <taxon>Candidatus Handelsmaniibacteriota</taxon>
    </lineage>
</organism>
<accession>A0A1F6C5X4</accession>
<dbReference type="Proteomes" id="UP000178606">
    <property type="component" value="Unassembled WGS sequence"/>
</dbReference>
<dbReference type="AlphaFoldDB" id="A0A1F6C5X4"/>
<evidence type="ECO:0000313" key="2">
    <source>
        <dbReference type="Proteomes" id="UP000178606"/>
    </source>
</evidence>
<dbReference type="EMBL" id="MFKF01000402">
    <property type="protein sequence ID" value="OGG44503.1"/>
    <property type="molecule type" value="Genomic_DNA"/>
</dbReference>
<protein>
    <submittedName>
        <fullName evidence="1">Uncharacterized protein</fullName>
    </submittedName>
</protein>
<name>A0A1F6C5X4_HANXR</name>